<keyword evidence="2" id="KW-1185">Reference proteome</keyword>
<name>A0A370DHU5_9GAMM</name>
<dbReference type="AlphaFoldDB" id="A0A370DHU5"/>
<proteinExistence type="predicted"/>
<evidence type="ECO:0008006" key="3">
    <source>
        <dbReference type="Google" id="ProtNLM"/>
    </source>
</evidence>
<dbReference type="PROSITE" id="PS51257">
    <property type="entry name" value="PROKAR_LIPOPROTEIN"/>
    <property type="match status" value="1"/>
</dbReference>
<dbReference type="Proteomes" id="UP000254266">
    <property type="component" value="Unassembled WGS sequence"/>
</dbReference>
<evidence type="ECO:0000313" key="1">
    <source>
        <dbReference type="EMBL" id="RDH84499.1"/>
    </source>
</evidence>
<sequence length="130" mass="14763">MKLINISYVITSVFLLTGCSSTGTLQPTQLAKAAKINEIHCYNIDIRQVETRLEQYLNKCFSRDTVKKGNIAKGRRVSLSDGSTYQYSAELRENTNDCKTEAKMYGIDEDWKDVLMQSNLAVFEKTYSCP</sequence>
<dbReference type="EMBL" id="QFXC01000007">
    <property type="protein sequence ID" value="RDH84499.1"/>
    <property type="molecule type" value="Genomic_DNA"/>
</dbReference>
<accession>A0A370DHU5</accession>
<reference evidence="1 2" key="1">
    <citation type="journal article" date="2018" name="ISME J.">
        <title>Endosymbiont genomes yield clues of tubeworm success.</title>
        <authorList>
            <person name="Li Y."/>
            <person name="Liles M.R."/>
            <person name="Halanych K.M."/>
        </authorList>
    </citation>
    <scope>NUCLEOTIDE SEQUENCE [LARGE SCALE GENOMIC DNA]</scope>
    <source>
        <strain evidence="1">A1464</strain>
    </source>
</reference>
<organism evidence="1 2">
    <name type="scientific">endosymbiont of Galathealinum brachiosum</name>
    <dbReference type="NCBI Taxonomy" id="2200906"/>
    <lineage>
        <taxon>Bacteria</taxon>
        <taxon>Pseudomonadati</taxon>
        <taxon>Pseudomonadota</taxon>
        <taxon>Gammaproteobacteria</taxon>
        <taxon>sulfur-oxidizing symbionts</taxon>
    </lineage>
</organism>
<gene>
    <name evidence="1" type="ORF">DIZ80_03195</name>
</gene>
<protein>
    <recommendedName>
        <fullName evidence="3">Lipoprotein</fullName>
    </recommendedName>
</protein>
<comment type="caution">
    <text evidence="1">The sequence shown here is derived from an EMBL/GenBank/DDBJ whole genome shotgun (WGS) entry which is preliminary data.</text>
</comment>
<evidence type="ECO:0000313" key="2">
    <source>
        <dbReference type="Proteomes" id="UP000254266"/>
    </source>
</evidence>